<dbReference type="GO" id="GO:0016020">
    <property type="term" value="C:membrane"/>
    <property type="evidence" value="ECO:0007669"/>
    <property type="project" value="UniProtKB-SubCell"/>
</dbReference>
<name>A0A6V1TBS5_HETAK</name>
<dbReference type="GO" id="GO:0008610">
    <property type="term" value="P:lipid biosynthetic process"/>
    <property type="evidence" value="ECO:0007669"/>
    <property type="project" value="InterPro"/>
</dbReference>
<evidence type="ECO:0000313" key="7">
    <source>
        <dbReference type="EMBL" id="CAE0639335.1"/>
    </source>
</evidence>
<evidence type="ECO:0000256" key="1">
    <source>
        <dbReference type="ARBA" id="ARBA00004370"/>
    </source>
</evidence>
<dbReference type="GO" id="GO:0005506">
    <property type="term" value="F:iron ion binding"/>
    <property type="evidence" value="ECO:0007669"/>
    <property type="project" value="InterPro"/>
</dbReference>
<feature type="transmembrane region" description="Helical" evidence="5">
    <location>
        <begin position="228"/>
        <end position="253"/>
    </location>
</feature>
<keyword evidence="3 5" id="KW-1133">Transmembrane helix</keyword>
<keyword evidence="2 5" id="KW-0812">Transmembrane</keyword>
<reference evidence="7" key="1">
    <citation type="submission" date="2021-01" db="EMBL/GenBank/DDBJ databases">
        <authorList>
            <person name="Corre E."/>
            <person name="Pelletier E."/>
            <person name="Niang G."/>
            <person name="Scheremetjew M."/>
            <person name="Finn R."/>
            <person name="Kale V."/>
            <person name="Holt S."/>
            <person name="Cochrane G."/>
            <person name="Meng A."/>
            <person name="Brown T."/>
            <person name="Cohen L."/>
        </authorList>
    </citation>
    <scope>NUCLEOTIDE SEQUENCE</scope>
    <source>
        <strain evidence="7">CCMP3107</strain>
    </source>
</reference>
<dbReference type="InterPro" id="IPR006694">
    <property type="entry name" value="Fatty_acid_hydroxylase"/>
</dbReference>
<feature type="transmembrane region" description="Helical" evidence="5">
    <location>
        <begin position="82"/>
        <end position="101"/>
    </location>
</feature>
<dbReference type="AlphaFoldDB" id="A0A6V1TBS5"/>
<feature type="domain" description="Fatty acid hydroxylase" evidence="6">
    <location>
        <begin position="168"/>
        <end position="297"/>
    </location>
</feature>
<evidence type="ECO:0000256" key="2">
    <source>
        <dbReference type="ARBA" id="ARBA00022692"/>
    </source>
</evidence>
<evidence type="ECO:0000256" key="4">
    <source>
        <dbReference type="ARBA" id="ARBA00023136"/>
    </source>
</evidence>
<evidence type="ECO:0000256" key="5">
    <source>
        <dbReference type="SAM" id="Phobius"/>
    </source>
</evidence>
<protein>
    <recommendedName>
        <fullName evidence="6">Fatty acid hydroxylase domain-containing protein</fullName>
    </recommendedName>
</protein>
<sequence length="318" mass="36024">MNGLLTGPGVKWALGAFLGLGVFASAAVIQLDASVEGEANPFKEFNRWLNSFIYSESLVDYCDKKLGETGGHIALTYFRDLIAGYITYFIVAAPWAYYVYIHGKGRFSEVEAPSRETVLDQVRMACVAVPAYATLPVASQLFIEGGYTRVYYSLADVGGLGGYLFFTAVYIAFVEIGIYWMHRVLHTNKFLYKHVHALHHKYNKPSTLTPWASIAFNPLDGLLQACPYLIATFFVPCHYLTHLILLFFTALWATNIHDTLNGDSEPIMGSKYHLIHHTHYHCNFGQFFIFCDWFWGTLKRPEDLRSRKAEAAEDKKKL</sequence>
<feature type="transmembrane region" description="Helical" evidence="5">
    <location>
        <begin position="163"/>
        <end position="181"/>
    </location>
</feature>
<keyword evidence="4 5" id="KW-0472">Membrane</keyword>
<dbReference type="GO" id="GO:0016491">
    <property type="term" value="F:oxidoreductase activity"/>
    <property type="evidence" value="ECO:0007669"/>
    <property type="project" value="InterPro"/>
</dbReference>
<accession>A0A6V1TBS5</accession>
<comment type="subcellular location">
    <subcellularLocation>
        <location evidence="1">Membrane</location>
    </subcellularLocation>
</comment>
<organism evidence="7">
    <name type="scientific">Heterosigma akashiwo</name>
    <name type="common">Chromophytic alga</name>
    <name type="synonym">Heterosigma carterae</name>
    <dbReference type="NCBI Taxonomy" id="2829"/>
    <lineage>
        <taxon>Eukaryota</taxon>
        <taxon>Sar</taxon>
        <taxon>Stramenopiles</taxon>
        <taxon>Ochrophyta</taxon>
        <taxon>Raphidophyceae</taxon>
        <taxon>Chattonellales</taxon>
        <taxon>Chattonellaceae</taxon>
        <taxon>Heterosigma</taxon>
    </lineage>
</organism>
<gene>
    <name evidence="7" type="ORF">HAKA00212_LOCUS18150</name>
</gene>
<dbReference type="EMBL" id="HBIU01039838">
    <property type="protein sequence ID" value="CAE0639335.1"/>
    <property type="molecule type" value="Transcribed_RNA"/>
</dbReference>
<evidence type="ECO:0000259" key="6">
    <source>
        <dbReference type="Pfam" id="PF04116"/>
    </source>
</evidence>
<evidence type="ECO:0000256" key="3">
    <source>
        <dbReference type="ARBA" id="ARBA00022989"/>
    </source>
</evidence>
<dbReference type="InterPro" id="IPR050307">
    <property type="entry name" value="Sterol_Desaturase_Related"/>
</dbReference>
<dbReference type="Pfam" id="PF04116">
    <property type="entry name" value="FA_hydroxylase"/>
    <property type="match status" value="1"/>
</dbReference>
<dbReference type="PANTHER" id="PTHR11863">
    <property type="entry name" value="STEROL DESATURASE"/>
    <property type="match status" value="1"/>
</dbReference>
<feature type="transmembrane region" description="Helical" evidence="5">
    <location>
        <begin position="12"/>
        <end position="31"/>
    </location>
</feature>
<proteinExistence type="predicted"/>